<organism evidence="1 2">
    <name type="scientific">Pseudomonas viridiflava ICMP 13104</name>
    <dbReference type="NCBI Taxonomy" id="1198305"/>
    <lineage>
        <taxon>Bacteria</taxon>
        <taxon>Pseudomonadati</taxon>
        <taxon>Pseudomonadota</taxon>
        <taxon>Gammaproteobacteria</taxon>
        <taxon>Pseudomonadales</taxon>
        <taxon>Pseudomonadaceae</taxon>
        <taxon>Pseudomonas</taxon>
    </lineage>
</organism>
<keyword evidence="2" id="KW-1185">Reference proteome</keyword>
<sequence>MTDLPEDDDKRLKRQAFNQLIALKAENQVRKRKALAAWQAQYHSLDDEARARVDEELRKKCDEIAAQFGKPQPYRKP</sequence>
<accession>A0A0W0HRH6</accession>
<gene>
    <name evidence="1" type="ORF">AO067_04340</name>
</gene>
<evidence type="ECO:0000313" key="2">
    <source>
        <dbReference type="Proteomes" id="UP000053048"/>
    </source>
</evidence>
<dbReference type="AlphaFoldDB" id="A0A0W0HRH6"/>
<dbReference type="EMBL" id="LKEJ01000129">
    <property type="protein sequence ID" value="KTB63428.1"/>
    <property type="molecule type" value="Genomic_DNA"/>
</dbReference>
<comment type="caution">
    <text evidence="1">The sequence shown here is derived from an EMBL/GenBank/DDBJ whole genome shotgun (WGS) entry which is preliminary data.</text>
</comment>
<dbReference type="Proteomes" id="UP000053048">
    <property type="component" value="Unassembled WGS sequence"/>
</dbReference>
<protein>
    <recommendedName>
        <fullName evidence="3">Transcriptional regulator</fullName>
    </recommendedName>
</protein>
<proteinExistence type="predicted"/>
<name>A0A0W0HRH6_PSEVI</name>
<reference evidence="1 2" key="1">
    <citation type="submission" date="2015-09" db="EMBL/GenBank/DDBJ databases">
        <title>Genome sequence of ICMP 13104.</title>
        <authorList>
            <person name="Visnovsky S."/>
            <person name="Lu A."/>
            <person name="Panda P."/>
            <person name="Pitman A."/>
        </authorList>
    </citation>
    <scope>NUCLEOTIDE SEQUENCE [LARGE SCALE GENOMIC DNA]</scope>
    <source>
        <strain evidence="1 2">ICMP 13104</strain>
    </source>
</reference>
<evidence type="ECO:0000313" key="1">
    <source>
        <dbReference type="EMBL" id="KTB63428.1"/>
    </source>
</evidence>
<evidence type="ECO:0008006" key="3">
    <source>
        <dbReference type="Google" id="ProtNLM"/>
    </source>
</evidence>